<evidence type="ECO:0000256" key="1">
    <source>
        <dbReference type="SAM" id="SignalP"/>
    </source>
</evidence>
<organism evidence="2 3">
    <name type="scientific">Fulvivirga marina</name>
    <dbReference type="NCBI Taxonomy" id="2494733"/>
    <lineage>
        <taxon>Bacteria</taxon>
        <taxon>Pseudomonadati</taxon>
        <taxon>Bacteroidota</taxon>
        <taxon>Cytophagia</taxon>
        <taxon>Cytophagales</taxon>
        <taxon>Fulvivirgaceae</taxon>
        <taxon>Fulvivirga</taxon>
    </lineage>
</organism>
<feature type="chain" id="PRO_5037047679" evidence="1">
    <location>
        <begin position="23"/>
        <end position="297"/>
    </location>
</feature>
<dbReference type="EMBL" id="JAEUGD010000066">
    <property type="protein sequence ID" value="MBL6449051.1"/>
    <property type="molecule type" value="Genomic_DNA"/>
</dbReference>
<comment type="caution">
    <text evidence="2">The sequence shown here is derived from an EMBL/GenBank/DDBJ whole genome shotgun (WGS) entry which is preliminary data.</text>
</comment>
<dbReference type="InterPro" id="IPR011250">
    <property type="entry name" value="OMP/PagP_B-barrel"/>
</dbReference>
<feature type="signal peptide" evidence="1">
    <location>
        <begin position="1"/>
        <end position="22"/>
    </location>
</feature>
<proteinExistence type="predicted"/>
<protein>
    <submittedName>
        <fullName evidence="2">PorT family protein</fullName>
    </submittedName>
</protein>
<accession>A0A937G5Z5</accession>
<dbReference type="SUPFAM" id="SSF56925">
    <property type="entry name" value="OMPA-like"/>
    <property type="match status" value="1"/>
</dbReference>
<reference evidence="2" key="1">
    <citation type="submission" date="2021-01" db="EMBL/GenBank/DDBJ databases">
        <title>Fulvivirga kasyanovii gen. nov., sp nov., a novel member of the phylum Bacteroidetes isolated from seawater in a mussel farm.</title>
        <authorList>
            <person name="Zhao L.-H."/>
            <person name="Wang Z.-J."/>
        </authorList>
    </citation>
    <scope>NUCLEOTIDE SEQUENCE</scope>
    <source>
        <strain evidence="2">29W222</strain>
    </source>
</reference>
<dbReference type="Proteomes" id="UP000614216">
    <property type="component" value="Unassembled WGS sequence"/>
</dbReference>
<dbReference type="AlphaFoldDB" id="A0A937G5Z5"/>
<dbReference type="Gene3D" id="2.40.160.20">
    <property type="match status" value="1"/>
</dbReference>
<dbReference type="RefSeq" id="WP_202858584.1">
    <property type="nucleotide sequence ID" value="NZ_JAEUGD010000066.1"/>
</dbReference>
<keyword evidence="1" id="KW-0732">Signal</keyword>
<name>A0A937G5Z5_9BACT</name>
<sequence>MKNLTILLLSAVLLLGHHATEAQNKRKRDKMYPAYSTSRPKKDDRFLQTQWWLGFRAGANLTEANPIRRFSGFSPINYDKELNEKTYSGYELPGGHAGIEITFYHRGFSFSLQPNYRRQRFSYYNEFTWEDVENPDNRLDLKYDQDHQLDYIEIPFFIKYDLTRGNLRPFIQIGGYYATLANANKAVEITGTDYASGNAGPFNTENLVIGAKDLFIKSSFGVAGGVGASYDFWNMRIVLDATYRYGMNNITNAKNRYSKNELAGIGDALDDVEMRNISFSIGFLFPLRFINKQFDAN</sequence>
<keyword evidence="3" id="KW-1185">Reference proteome</keyword>
<gene>
    <name evidence="2" type="ORF">JMN32_22255</name>
</gene>
<evidence type="ECO:0000313" key="3">
    <source>
        <dbReference type="Proteomes" id="UP000614216"/>
    </source>
</evidence>
<evidence type="ECO:0000313" key="2">
    <source>
        <dbReference type="EMBL" id="MBL6449051.1"/>
    </source>
</evidence>